<dbReference type="GO" id="GO:0003676">
    <property type="term" value="F:nucleic acid binding"/>
    <property type="evidence" value="ECO:0007669"/>
    <property type="project" value="InterPro"/>
</dbReference>
<dbReference type="Proteomes" id="UP000653305">
    <property type="component" value="Unassembled WGS sequence"/>
</dbReference>
<dbReference type="Pfam" id="PF02171">
    <property type="entry name" value="Piwi"/>
    <property type="match status" value="1"/>
</dbReference>
<dbReference type="PANTHER" id="PTHR22891">
    <property type="entry name" value="EUKARYOTIC TRANSLATION INITIATION FACTOR 2C"/>
    <property type="match status" value="1"/>
</dbReference>
<gene>
    <name evidence="3" type="ORF">PHJA_002975700</name>
</gene>
<sequence>GTSRPAHYHVLFDEIGFPPDDLHKLVFEKKTIGHAYGLFCIAVAPVCYAHLAAKQMGQFLKFDDQSETSSEQKSMTTSGSICVPQLPRLHKDVAGSMFFC</sequence>
<protein>
    <submittedName>
        <fullName evidence="3">Protein argonaute 4b</fullName>
    </submittedName>
</protein>
<evidence type="ECO:0000313" key="3">
    <source>
        <dbReference type="EMBL" id="GFQ08317.1"/>
    </source>
</evidence>
<dbReference type="InterPro" id="IPR012337">
    <property type="entry name" value="RNaseH-like_sf"/>
</dbReference>
<dbReference type="InterPro" id="IPR003165">
    <property type="entry name" value="Piwi"/>
</dbReference>
<reference evidence="3" key="1">
    <citation type="submission" date="2020-07" db="EMBL/GenBank/DDBJ databases">
        <title>Ethylene signaling mediates host invasion by parasitic plants.</title>
        <authorList>
            <person name="Yoshida S."/>
        </authorList>
    </citation>
    <scope>NUCLEOTIDE SEQUENCE</scope>
    <source>
        <strain evidence="3">Okayama</strain>
    </source>
</reference>
<dbReference type="PROSITE" id="PS50822">
    <property type="entry name" value="PIWI"/>
    <property type="match status" value="1"/>
</dbReference>
<name>A0A830D981_9LAMI</name>
<feature type="domain" description="Piwi" evidence="2">
    <location>
        <begin position="1"/>
        <end position="61"/>
    </location>
</feature>
<feature type="non-terminal residue" evidence="3">
    <location>
        <position position="1"/>
    </location>
</feature>
<keyword evidence="1" id="KW-0812">Transmembrane</keyword>
<evidence type="ECO:0000313" key="4">
    <source>
        <dbReference type="Proteomes" id="UP000653305"/>
    </source>
</evidence>
<keyword evidence="4" id="KW-1185">Reference proteome</keyword>
<keyword evidence="1" id="KW-1133">Transmembrane helix</keyword>
<dbReference type="Gene3D" id="3.30.420.10">
    <property type="entry name" value="Ribonuclease H-like superfamily/Ribonuclease H"/>
    <property type="match status" value="1"/>
</dbReference>
<feature type="transmembrane region" description="Helical" evidence="1">
    <location>
        <begin position="32"/>
        <end position="51"/>
    </location>
</feature>
<dbReference type="AlphaFoldDB" id="A0A830D981"/>
<dbReference type="InterPro" id="IPR036397">
    <property type="entry name" value="RNaseH_sf"/>
</dbReference>
<comment type="caution">
    <text evidence="3">The sequence shown here is derived from an EMBL/GenBank/DDBJ whole genome shotgun (WGS) entry which is preliminary data.</text>
</comment>
<keyword evidence="1" id="KW-0472">Membrane</keyword>
<evidence type="ECO:0000259" key="2">
    <source>
        <dbReference type="PROSITE" id="PS50822"/>
    </source>
</evidence>
<organism evidence="3 4">
    <name type="scientific">Phtheirospermum japonicum</name>
    <dbReference type="NCBI Taxonomy" id="374723"/>
    <lineage>
        <taxon>Eukaryota</taxon>
        <taxon>Viridiplantae</taxon>
        <taxon>Streptophyta</taxon>
        <taxon>Embryophyta</taxon>
        <taxon>Tracheophyta</taxon>
        <taxon>Spermatophyta</taxon>
        <taxon>Magnoliopsida</taxon>
        <taxon>eudicotyledons</taxon>
        <taxon>Gunneridae</taxon>
        <taxon>Pentapetalae</taxon>
        <taxon>asterids</taxon>
        <taxon>lamiids</taxon>
        <taxon>Lamiales</taxon>
        <taxon>Orobanchaceae</taxon>
        <taxon>Orobanchaceae incertae sedis</taxon>
        <taxon>Phtheirospermum</taxon>
    </lineage>
</organism>
<dbReference type="OrthoDB" id="1860322at2759"/>
<dbReference type="EMBL" id="BMAC01004582">
    <property type="protein sequence ID" value="GFQ08317.1"/>
    <property type="molecule type" value="Genomic_DNA"/>
</dbReference>
<accession>A0A830D981</accession>
<dbReference type="SUPFAM" id="SSF53098">
    <property type="entry name" value="Ribonuclease H-like"/>
    <property type="match status" value="1"/>
</dbReference>
<proteinExistence type="predicted"/>
<evidence type="ECO:0000256" key="1">
    <source>
        <dbReference type="SAM" id="Phobius"/>
    </source>
</evidence>